<dbReference type="GO" id="GO:0009734">
    <property type="term" value="P:auxin-activated signaling pathway"/>
    <property type="evidence" value="ECO:0007669"/>
    <property type="project" value="UniProtKB-KW"/>
</dbReference>
<dbReference type="PANTHER" id="PTHR48017">
    <property type="entry name" value="OS05G0424000 PROTEIN-RELATED"/>
    <property type="match status" value="1"/>
</dbReference>
<keyword evidence="3" id="KW-0813">Transport</keyword>
<keyword evidence="9" id="KW-0927">Auxin signaling pathway</keyword>
<protein>
    <submittedName>
        <fullName evidence="13">Amino acid permease 6</fullName>
    </submittedName>
</protein>
<evidence type="ECO:0000256" key="10">
    <source>
        <dbReference type="ARBA" id="ARBA00045588"/>
    </source>
</evidence>
<keyword evidence="8 11" id="KW-0472">Membrane</keyword>
<evidence type="ECO:0000256" key="8">
    <source>
        <dbReference type="ARBA" id="ARBA00023136"/>
    </source>
</evidence>
<feature type="transmembrane region" description="Helical" evidence="11">
    <location>
        <begin position="317"/>
        <end position="342"/>
    </location>
</feature>
<sequence>MESAIDSEFQHEICESGLSNIDRQGANGELDDDGKPKRTGGEMNMACGLVQNMSLIEILIGYTITTSTNMVAIHKSHCFHKRGHEAPCKFSNNPYMTALGIFEILLSQIPNFHELSWLSSVAAIMSFGYASIGIGLSFARDTLKSSPPENKVMKKANTIAISTMTVFFLMCGCLGYAAFGNEARGNMLTGFGFYEPFWLIDLGNIMIVVHLLGSYQVIGQPVFRMLELWASMRWPNSKFLYVEYPLNIGKIRFSINFLRLIWRTIFVVIITVLAMAMPFFNEMLSLLGAIAFWPVAVYFPVEMYIAQKKIRKRTFQWFGLQILSLFCFLVSLAAACGAIQGLNKCLHASKAFQFKQ</sequence>
<dbReference type="InterPro" id="IPR013057">
    <property type="entry name" value="AA_transpt_TM"/>
</dbReference>
<evidence type="ECO:0000256" key="4">
    <source>
        <dbReference type="ARBA" id="ARBA00022692"/>
    </source>
</evidence>
<dbReference type="AlphaFoldDB" id="A0AAW0J7J4"/>
<feature type="transmembrane region" description="Helical" evidence="11">
    <location>
        <begin position="286"/>
        <end position="305"/>
    </location>
</feature>
<keyword evidence="6" id="KW-0029">Amino-acid transport</keyword>
<comment type="similarity">
    <text evidence="2">Belongs to the amino acid/polyamine transporter 2 family. Amino acid/auxin permease (AAAP) (TC 2.A.18.1) subfamily.</text>
</comment>
<gene>
    <name evidence="13" type="primary">AAP6_3</name>
    <name evidence="13" type="ORF">CFP56_036595</name>
</gene>
<evidence type="ECO:0000256" key="9">
    <source>
        <dbReference type="ARBA" id="ARBA00023294"/>
    </source>
</evidence>
<keyword evidence="7 11" id="KW-1133">Transmembrane helix</keyword>
<feature type="transmembrane region" description="Helical" evidence="11">
    <location>
        <begin position="198"/>
        <end position="218"/>
    </location>
</feature>
<comment type="caution">
    <text evidence="13">The sequence shown here is derived from an EMBL/GenBank/DDBJ whole genome shotgun (WGS) entry which is preliminary data.</text>
</comment>
<feature type="domain" description="Amino acid transporter transmembrane" evidence="12">
    <location>
        <begin position="140"/>
        <end position="341"/>
    </location>
</feature>
<evidence type="ECO:0000256" key="6">
    <source>
        <dbReference type="ARBA" id="ARBA00022970"/>
    </source>
</evidence>
<evidence type="ECO:0000256" key="1">
    <source>
        <dbReference type="ARBA" id="ARBA00004127"/>
    </source>
</evidence>
<proteinExistence type="inferred from homology"/>
<feature type="transmembrane region" description="Helical" evidence="11">
    <location>
        <begin position="159"/>
        <end position="178"/>
    </location>
</feature>
<evidence type="ECO:0000256" key="3">
    <source>
        <dbReference type="ARBA" id="ARBA00022448"/>
    </source>
</evidence>
<evidence type="ECO:0000259" key="12">
    <source>
        <dbReference type="Pfam" id="PF01490"/>
    </source>
</evidence>
<comment type="function">
    <text evidence="10">Carrier protein involved in proton-driven auxin influx. Mediates the formation of auxin gradient from developing leaves (site of auxin biosynthesis) to tips by contributing to the loading of auxin in vascular tissues and facilitating acropetal (base to tip) auxin transport within inner tissues of the root apex, and basipetal (tip to base) auxin transport within outer tissues of the root apex. May be involved in lateral roots and nodules formation.</text>
</comment>
<feature type="domain" description="Amino acid transporter transmembrane" evidence="12">
    <location>
        <begin position="40"/>
        <end position="136"/>
    </location>
</feature>
<dbReference type="EMBL" id="PKMF04000670">
    <property type="protein sequence ID" value="KAK7822341.1"/>
    <property type="molecule type" value="Genomic_DNA"/>
</dbReference>
<evidence type="ECO:0000256" key="2">
    <source>
        <dbReference type="ARBA" id="ARBA00005590"/>
    </source>
</evidence>
<comment type="subcellular location">
    <subcellularLocation>
        <location evidence="1">Endomembrane system</location>
        <topology evidence="1">Multi-pass membrane protein</topology>
    </subcellularLocation>
</comment>
<name>A0AAW0J7J4_QUESU</name>
<evidence type="ECO:0000256" key="11">
    <source>
        <dbReference type="SAM" id="Phobius"/>
    </source>
</evidence>
<dbReference type="Proteomes" id="UP000237347">
    <property type="component" value="Unassembled WGS sequence"/>
</dbReference>
<keyword evidence="14" id="KW-1185">Reference proteome</keyword>
<organism evidence="13 14">
    <name type="scientific">Quercus suber</name>
    <name type="common">Cork oak</name>
    <dbReference type="NCBI Taxonomy" id="58331"/>
    <lineage>
        <taxon>Eukaryota</taxon>
        <taxon>Viridiplantae</taxon>
        <taxon>Streptophyta</taxon>
        <taxon>Embryophyta</taxon>
        <taxon>Tracheophyta</taxon>
        <taxon>Spermatophyta</taxon>
        <taxon>Magnoliopsida</taxon>
        <taxon>eudicotyledons</taxon>
        <taxon>Gunneridae</taxon>
        <taxon>Pentapetalae</taxon>
        <taxon>rosids</taxon>
        <taxon>fabids</taxon>
        <taxon>Fagales</taxon>
        <taxon>Fagaceae</taxon>
        <taxon>Quercus</taxon>
    </lineage>
</organism>
<evidence type="ECO:0000313" key="13">
    <source>
        <dbReference type="EMBL" id="KAK7822341.1"/>
    </source>
</evidence>
<dbReference type="GO" id="GO:0015293">
    <property type="term" value="F:symporter activity"/>
    <property type="evidence" value="ECO:0007669"/>
    <property type="project" value="UniProtKB-KW"/>
</dbReference>
<feature type="transmembrane region" description="Helical" evidence="11">
    <location>
        <begin position="260"/>
        <end position="280"/>
    </location>
</feature>
<dbReference type="GO" id="GO:0006865">
    <property type="term" value="P:amino acid transport"/>
    <property type="evidence" value="ECO:0007669"/>
    <property type="project" value="UniProtKB-KW"/>
</dbReference>
<reference evidence="13 14" key="1">
    <citation type="journal article" date="2018" name="Sci. Data">
        <title>The draft genome sequence of cork oak.</title>
        <authorList>
            <person name="Ramos A.M."/>
            <person name="Usie A."/>
            <person name="Barbosa P."/>
            <person name="Barros P.M."/>
            <person name="Capote T."/>
            <person name="Chaves I."/>
            <person name="Simoes F."/>
            <person name="Abreu I."/>
            <person name="Carrasquinho I."/>
            <person name="Faro C."/>
            <person name="Guimaraes J.B."/>
            <person name="Mendonca D."/>
            <person name="Nobrega F."/>
            <person name="Rodrigues L."/>
            <person name="Saibo N.J.M."/>
            <person name="Varela M.C."/>
            <person name="Egas C."/>
            <person name="Matos J."/>
            <person name="Miguel C.M."/>
            <person name="Oliveira M.M."/>
            <person name="Ricardo C.P."/>
            <person name="Goncalves S."/>
        </authorList>
    </citation>
    <scope>NUCLEOTIDE SEQUENCE [LARGE SCALE GENOMIC DNA]</scope>
    <source>
        <strain evidence="14">cv. HL8</strain>
    </source>
</reference>
<dbReference type="Pfam" id="PF01490">
    <property type="entry name" value="Aa_trans"/>
    <property type="match status" value="2"/>
</dbReference>
<dbReference type="GO" id="GO:0012505">
    <property type="term" value="C:endomembrane system"/>
    <property type="evidence" value="ECO:0007669"/>
    <property type="project" value="UniProtKB-SubCell"/>
</dbReference>
<accession>A0AAW0J7J4</accession>
<evidence type="ECO:0000256" key="7">
    <source>
        <dbReference type="ARBA" id="ARBA00022989"/>
    </source>
</evidence>
<keyword evidence="5" id="KW-0769">Symport</keyword>
<feature type="transmembrane region" description="Helical" evidence="11">
    <location>
        <begin position="117"/>
        <end position="139"/>
    </location>
</feature>
<evidence type="ECO:0000256" key="5">
    <source>
        <dbReference type="ARBA" id="ARBA00022847"/>
    </source>
</evidence>
<keyword evidence="4 11" id="KW-0812">Transmembrane</keyword>
<evidence type="ECO:0000313" key="14">
    <source>
        <dbReference type="Proteomes" id="UP000237347"/>
    </source>
</evidence>